<dbReference type="Pfam" id="PF13714">
    <property type="entry name" value="PEP_mutase"/>
    <property type="match status" value="1"/>
</dbReference>
<dbReference type="EMBL" id="LJQC01000844">
    <property type="protein sequence ID" value="KPW92254.1"/>
    <property type="molecule type" value="Genomic_DNA"/>
</dbReference>
<dbReference type="GO" id="GO:0003824">
    <property type="term" value="F:catalytic activity"/>
    <property type="evidence" value="ECO:0007669"/>
    <property type="project" value="InterPro"/>
</dbReference>
<protein>
    <submittedName>
        <fullName evidence="2">Carboxyphosphonoenolpyruvate phosphonomutase-like protein</fullName>
    </submittedName>
</protein>
<dbReference type="SUPFAM" id="SSF51621">
    <property type="entry name" value="Phosphoenolpyruvate/pyruvate domain"/>
    <property type="match status" value="1"/>
</dbReference>
<dbReference type="InterPro" id="IPR039556">
    <property type="entry name" value="ICL/PEPM"/>
</dbReference>
<dbReference type="InterPro" id="IPR040442">
    <property type="entry name" value="Pyrv_kinase-like_dom_sf"/>
</dbReference>
<keyword evidence="1" id="KW-0479">Metal-binding</keyword>
<proteinExistence type="predicted"/>
<dbReference type="PANTHER" id="PTHR42905">
    <property type="entry name" value="PHOSPHOENOLPYRUVATE CARBOXYLASE"/>
    <property type="match status" value="1"/>
</dbReference>
<gene>
    <name evidence="2" type="ORF">ALO75_04738</name>
</gene>
<accession>A0A0N8R4F6</accession>
<dbReference type="GO" id="GO:0046872">
    <property type="term" value="F:metal ion binding"/>
    <property type="evidence" value="ECO:0007669"/>
    <property type="project" value="UniProtKB-KW"/>
</dbReference>
<keyword evidence="2" id="KW-0670">Pyruvate</keyword>
<dbReference type="Gene3D" id="3.20.20.60">
    <property type="entry name" value="Phosphoenolpyruvate-binding domains"/>
    <property type="match status" value="1"/>
</dbReference>
<reference evidence="2 3" key="1">
    <citation type="submission" date="2015-09" db="EMBL/GenBank/DDBJ databases">
        <title>Genome announcement of multiple Pseudomonas syringae strains.</title>
        <authorList>
            <person name="Thakur S."/>
            <person name="Wang P.W."/>
            <person name="Gong Y."/>
            <person name="Weir B.S."/>
            <person name="Guttman D.S."/>
        </authorList>
    </citation>
    <scope>NUCLEOTIDE SEQUENCE [LARGE SCALE GENOMIC DNA]</scope>
    <source>
        <strain evidence="2 3">ICMP17001</strain>
    </source>
</reference>
<dbReference type="CDD" id="cd00377">
    <property type="entry name" value="ICL_PEPM"/>
    <property type="match status" value="1"/>
</dbReference>
<evidence type="ECO:0000313" key="2">
    <source>
        <dbReference type="EMBL" id="KPW92254.1"/>
    </source>
</evidence>
<organism evidence="2 3">
    <name type="scientific">Pseudomonas syringae pv. coryli</name>
    <dbReference type="NCBI Taxonomy" id="317659"/>
    <lineage>
        <taxon>Bacteria</taxon>
        <taxon>Pseudomonadati</taxon>
        <taxon>Pseudomonadota</taxon>
        <taxon>Gammaproteobacteria</taxon>
        <taxon>Pseudomonadales</taxon>
        <taxon>Pseudomonadaceae</taxon>
        <taxon>Pseudomonas</taxon>
    </lineage>
</organism>
<evidence type="ECO:0000313" key="3">
    <source>
        <dbReference type="Proteomes" id="UP000051335"/>
    </source>
</evidence>
<evidence type="ECO:0000256" key="1">
    <source>
        <dbReference type="ARBA" id="ARBA00022723"/>
    </source>
</evidence>
<dbReference type="PATRIC" id="fig|317659.3.peg.3419"/>
<sequence length="285" mass="31288">MLRRGLYLAIQGGAMNTSQAFRKLHERDELFVMPNAWCEGSARLIQQLGYASLGTTSAGIAYAQGYRDSSPSMDNEDRFAAIERIVRAVDIPVTADLENGLAKTLGKVEEHFRRALNVGCAGASIEDISDYHDPNTPLYFSIEEACDRVRAASEAAHALDADFIVTARTDYLLGAHAYSLTEVIERLVAFEEAGADCLFAPGVKSIEDLEAIQRALSKPLNVLPVFGMTIDRLRTVGVRRISLGSSLFRNAYRQISTVLLGLEEPQGLDFLQSGLSLNQLDEVMR</sequence>
<comment type="caution">
    <text evidence="2">The sequence shown here is derived from an EMBL/GenBank/DDBJ whole genome shotgun (WGS) entry which is preliminary data.</text>
</comment>
<keyword evidence="3" id="KW-1185">Reference proteome</keyword>
<dbReference type="AlphaFoldDB" id="A0A0N8R4F6"/>
<dbReference type="PANTHER" id="PTHR42905:SF16">
    <property type="entry name" value="CARBOXYPHOSPHONOENOLPYRUVATE PHOSPHONOMUTASE-LIKE PROTEIN (AFU_ORTHOLOGUE AFUA_5G07230)"/>
    <property type="match status" value="1"/>
</dbReference>
<dbReference type="InterPro" id="IPR015813">
    <property type="entry name" value="Pyrv/PenolPyrv_kinase-like_dom"/>
</dbReference>
<dbReference type="Proteomes" id="UP000051335">
    <property type="component" value="Unassembled WGS sequence"/>
</dbReference>
<name>A0A0N8R4F6_9PSED</name>